<name>A0A1I8AK38_9BILA</name>
<protein>
    <submittedName>
        <fullName evidence="3">Uncharacterized protein</fullName>
    </submittedName>
</protein>
<dbReference type="Proteomes" id="UP000095287">
    <property type="component" value="Unplaced"/>
</dbReference>
<feature type="compositionally biased region" description="Low complexity" evidence="1">
    <location>
        <begin position="35"/>
        <end position="50"/>
    </location>
</feature>
<reference evidence="3" key="1">
    <citation type="submission" date="2016-11" db="UniProtKB">
        <authorList>
            <consortium name="WormBaseParasite"/>
        </authorList>
    </citation>
    <scope>IDENTIFICATION</scope>
</reference>
<accession>A0A1I8AK38</accession>
<dbReference type="WBParaSite" id="L893_g642.t1">
    <property type="protein sequence ID" value="L893_g642.t1"/>
    <property type="gene ID" value="L893_g642"/>
</dbReference>
<proteinExistence type="predicted"/>
<dbReference type="AlphaFoldDB" id="A0A1I8AK38"/>
<organism evidence="2 3">
    <name type="scientific">Steinernema glaseri</name>
    <dbReference type="NCBI Taxonomy" id="37863"/>
    <lineage>
        <taxon>Eukaryota</taxon>
        <taxon>Metazoa</taxon>
        <taxon>Ecdysozoa</taxon>
        <taxon>Nematoda</taxon>
        <taxon>Chromadorea</taxon>
        <taxon>Rhabditida</taxon>
        <taxon>Tylenchina</taxon>
        <taxon>Panagrolaimomorpha</taxon>
        <taxon>Strongyloidoidea</taxon>
        <taxon>Steinernematidae</taxon>
        <taxon>Steinernema</taxon>
    </lineage>
</organism>
<feature type="region of interest" description="Disordered" evidence="1">
    <location>
        <begin position="32"/>
        <end position="51"/>
    </location>
</feature>
<evidence type="ECO:0000256" key="1">
    <source>
        <dbReference type="SAM" id="MobiDB-lite"/>
    </source>
</evidence>
<sequence>MMPSSDLDPLGLSEYQLRRRGFQEDVTEGKWKGNEVTSSVSSELGSSTTLQDGSNEVKVLLRKLGGFPDRLFPESDASSDKFKDRNIKQRIKEPLFPLVGT</sequence>
<evidence type="ECO:0000313" key="2">
    <source>
        <dbReference type="Proteomes" id="UP000095287"/>
    </source>
</evidence>
<keyword evidence="2" id="KW-1185">Reference proteome</keyword>
<evidence type="ECO:0000313" key="3">
    <source>
        <dbReference type="WBParaSite" id="L893_g642.t1"/>
    </source>
</evidence>